<organism evidence="5 6">
    <name type="scientific">Naematelia encephala</name>
    <dbReference type="NCBI Taxonomy" id="71784"/>
    <lineage>
        <taxon>Eukaryota</taxon>
        <taxon>Fungi</taxon>
        <taxon>Dikarya</taxon>
        <taxon>Basidiomycota</taxon>
        <taxon>Agaricomycotina</taxon>
        <taxon>Tremellomycetes</taxon>
        <taxon>Tremellales</taxon>
        <taxon>Naemateliaceae</taxon>
        <taxon>Naematelia</taxon>
    </lineage>
</organism>
<keyword evidence="6" id="KW-1185">Reference proteome</keyword>
<dbReference type="Gene3D" id="1.10.8.1310">
    <property type="match status" value="1"/>
</dbReference>
<proteinExistence type="predicted"/>
<protein>
    <submittedName>
        <fullName evidence="5">Rab-GTPase-TBC domain-domain-containing protein</fullName>
    </submittedName>
</protein>
<keyword evidence="3" id="KW-0472">Membrane</keyword>
<feature type="compositionally biased region" description="Basic residues" evidence="2">
    <location>
        <begin position="212"/>
        <end position="225"/>
    </location>
</feature>
<feature type="region of interest" description="Disordered" evidence="2">
    <location>
        <begin position="84"/>
        <end position="137"/>
    </location>
</feature>
<sequence length="618" mass="69327">MASLPNSKSASPAKASARPPTPASEEQGGGDDDLSWLERRELFVQIAIKHEDVESLRKFSALPGGFGSEDMRRKAWRVLLNTRSYFPEDEQPQAGPSTPPRSATEEEETDSSSAKEDDEEEEEGNEPFRHPDEGQVLLDTRRSFVSYPKGLPKESKAAMQADLQDLIVGVLRKYPKLNYFQGYHDIMSVLYLTFVPPKPPPRSRARATSNARKSRSRSPHTHQVRLSHPPTPSPPSIVEKDPQETDNEKLEETQASESIASMSESELSRHTPDWELLRQCAEVVSLCRVRDAMAKGMEPMMGLLRLLKRLLRAADPQLSKFSATISPVPTLPFFALSWILCLFSHDIDTLEPVQRMFDFLLARNPISAIYLAVAILIAKKPQMYELAAKLGEEAQEDPTLLHPLFARLPPLHPDTPDSPADLSEPSQEVDLVNLDDAPNPYKPIALSELFEIADRLMLEHPWDGDVLRGREIFGEGCTVLTYTEEEKARLGGEWSLLEAMGKLDEEIVKPGVMIDDDDDIEEADLDEIPLPPVRRRRPHWTIRVPRDKKGTILALGVVVLGVGIAVYAGRAGGIHADWVRWWTVVVKSWSGKRKFKETIVAYGKVLKHIAYSLLDLRI</sequence>
<keyword evidence="3" id="KW-1133">Transmembrane helix</keyword>
<dbReference type="Gene3D" id="1.10.472.80">
    <property type="entry name" value="Ypt/Rab-GAP domain of gyp1p, domain 3"/>
    <property type="match status" value="1"/>
</dbReference>
<dbReference type="OrthoDB" id="206700at2759"/>
<gene>
    <name evidence="5" type="ORF">BCR39DRAFT_541535</name>
</gene>
<feature type="transmembrane region" description="Helical" evidence="3">
    <location>
        <begin position="360"/>
        <end position="378"/>
    </location>
</feature>
<dbReference type="InParanoid" id="A0A1Y2AUV5"/>
<evidence type="ECO:0000313" key="6">
    <source>
        <dbReference type="Proteomes" id="UP000193986"/>
    </source>
</evidence>
<feature type="region of interest" description="Disordered" evidence="2">
    <location>
        <begin position="196"/>
        <end position="264"/>
    </location>
</feature>
<evidence type="ECO:0000256" key="2">
    <source>
        <dbReference type="SAM" id="MobiDB-lite"/>
    </source>
</evidence>
<dbReference type="PANTHER" id="PTHR20913:SF7">
    <property type="entry name" value="RE60063P"/>
    <property type="match status" value="1"/>
</dbReference>
<dbReference type="GO" id="GO:0005096">
    <property type="term" value="F:GTPase activator activity"/>
    <property type="evidence" value="ECO:0007669"/>
    <property type="project" value="UniProtKB-KW"/>
</dbReference>
<feature type="region of interest" description="Disordered" evidence="2">
    <location>
        <begin position="1"/>
        <end position="34"/>
    </location>
</feature>
<keyword evidence="3" id="KW-0812">Transmembrane</keyword>
<dbReference type="GO" id="GO:0005789">
    <property type="term" value="C:endoplasmic reticulum membrane"/>
    <property type="evidence" value="ECO:0007669"/>
    <property type="project" value="TreeGrafter"/>
</dbReference>
<feature type="transmembrane region" description="Helical" evidence="3">
    <location>
        <begin position="552"/>
        <end position="569"/>
    </location>
</feature>
<dbReference type="EMBL" id="MCFC01000049">
    <property type="protein sequence ID" value="ORY26234.1"/>
    <property type="molecule type" value="Genomic_DNA"/>
</dbReference>
<keyword evidence="1" id="KW-0343">GTPase activation</keyword>
<dbReference type="STRING" id="71784.A0A1Y2AUV5"/>
<dbReference type="InterPro" id="IPR000195">
    <property type="entry name" value="Rab-GAP-TBC_dom"/>
</dbReference>
<feature type="compositionally biased region" description="Basic and acidic residues" evidence="2">
    <location>
        <begin position="238"/>
        <end position="252"/>
    </location>
</feature>
<evidence type="ECO:0000256" key="1">
    <source>
        <dbReference type="ARBA" id="ARBA00022468"/>
    </source>
</evidence>
<dbReference type="Pfam" id="PF00566">
    <property type="entry name" value="RabGAP-TBC"/>
    <property type="match status" value="2"/>
</dbReference>
<evidence type="ECO:0000313" key="5">
    <source>
        <dbReference type="EMBL" id="ORY26234.1"/>
    </source>
</evidence>
<dbReference type="SUPFAM" id="SSF47923">
    <property type="entry name" value="Ypt/Rab-GAP domain of gyp1p"/>
    <property type="match status" value="2"/>
</dbReference>
<dbReference type="PANTHER" id="PTHR20913">
    <property type="entry name" value="TBC1 DOMAIN FAMILY MEMBER 20/GTPASE"/>
    <property type="match status" value="1"/>
</dbReference>
<reference evidence="5 6" key="1">
    <citation type="submission" date="2016-07" db="EMBL/GenBank/DDBJ databases">
        <title>Pervasive Adenine N6-methylation of Active Genes in Fungi.</title>
        <authorList>
            <consortium name="DOE Joint Genome Institute"/>
            <person name="Mondo S.J."/>
            <person name="Dannebaum R.O."/>
            <person name="Kuo R.C."/>
            <person name="Labutti K."/>
            <person name="Haridas S."/>
            <person name="Kuo A."/>
            <person name="Salamov A."/>
            <person name="Ahrendt S.R."/>
            <person name="Lipzen A."/>
            <person name="Sullivan W."/>
            <person name="Andreopoulos W.B."/>
            <person name="Clum A."/>
            <person name="Lindquist E."/>
            <person name="Daum C."/>
            <person name="Ramamoorthy G.K."/>
            <person name="Gryganskyi A."/>
            <person name="Culley D."/>
            <person name="Magnuson J.K."/>
            <person name="James T.Y."/>
            <person name="O'Malley M.A."/>
            <person name="Stajich J.E."/>
            <person name="Spatafora J.W."/>
            <person name="Visel A."/>
            <person name="Grigoriev I.V."/>
        </authorList>
    </citation>
    <scope>NUCLEOTIDE SEQUENCE [LARGE SCALE GENOMIC DNA]</scope>
    <source>
        <strain evidence="5 6">68-887.2</strain>
    </source>
</reference>
<feature type="domain" description="Rab-GAP TBC" evidence="4">
    <location>
        <begin position="66"/>
        <end position="364"/>
    </location>
</feature>
<evidence type="ECO:0000259" key="4">
    <source>
        <dbReference type="PROSITE" id="PS50086"/>
    </source>
</evidence>
<dbReference type="Proteomes" id="UP000193986">
    <property type="component" value="Unassembled WGS sequence"/>
</dbReference>
<dbReference type="PROSITE" id="PS50086">
    <property type="entry name" value="TBC_RABGAP"/>
    <property type="match status" value="1"/>
</dbReference>
<dbReference type="InterPro" id="IPR045913">
    <property type="entry name" value="TBC20/Gyp8-like"/>
</dbReference>
<comment type="caution">
    <text evidence="5">The sequence shown here is derived from an EMBL/GenBank/DDBJ whole genome shotgun (WGS) entry which is preliminary data.</text>
</comment>
<evidence type="ECO:0000256" key="3">
    <source>
        <dbReference type="SAM" id="Phobius"/>
    </source>
</evidence>
<dbReference type="GO" id="GO:0006888">
    <property type="term" value="P:endoplasmic reticulum to Golgi vesicle-mediated transport"/>
    <property type="evidence" value="ECO:0007669"/>
    <property type="project" value="TreeGrafter"/>
</dbReference>
<accession>A0A1Y2AUV5</accession>
<feature type="compositionally biased region" description="Acidic residues" evidence="2">
    <location>
        <begin position="105"/>
        <end position="125"/>
    </location>
</feature>
<name>A0A1Y2AUV5_9TREE</name>
<dbReference type="InterPro" id="IPR035969">
    <property type="entry name" value="Rab-GAP_TBC_sf"/>
</dbReference>
<dbReference type="AlphaFoldDB" id="A0A1Y2AUV5"/>
<feature type="compositionally biased region" description="Low complexity" evidence="2">
    <location>
        <begin position="1"/>
        <end position="18"/>
    </location>
</feature>
<dbReference type="SMART" id="SM00164">
    <property type="entry name" value="TBC"/>
    <property type="match status" value="1"/>
</dbReference>